<feature type="region of interest" description="Disordered" evidence="1">
    <location>
        <begin position="102"/>
        <end position="155"/>
    </location>
</feature>
<evidence type="ECO:0000256" key="1">
    <source>
        <dbReference type="SAM" id="MobiDB-lite"/>
    </source>
</evidence>
<feature type="compositionally biased region" description="Basic residues" evidence="1">
    <location>
        <begin position="115"/>
        <end position="137"/>
    </location>
</feature>
<dbReference type="VEuPathDB" id="FungiDB:RhiirFUN_011888"/>
<name>U9USW1_RHIID</name>
<protein>
    <submittedName>
        <fullName evidence="2">Uncharacterized protein</fullName>
    </submittedName>
</protein>
<organism evidence="2">
    <name type="scientific">Rhizophagus irregularis (strain DAOM 181602 / DAOM 197198 / MUCL 43194)</name>
    <name type="common">Arbuscular mycorrhizal fungus</name>
    <name type="synonym">Glomus intraradices</name>
    <dbReference type="NCBI Taxonomy" id="747089"/>
    <lineage>
        <taxon>Eukaryota</taxon>
        <taxon>Fungi</taxon>
        <taxon>Fungi incertae sedis</taxon>
        <taxon>Mucoromycota</taxon>
        <taxon>Glomeromycotina</taxon>
        <taxon>Glomeromycetes</taxon>
        <taxon>Glomerales</taxon>
        <taxon>Glomeraceae</taxon>
        <taxon>Rhizophagus</taxon>
    </lineage>
</organism>
<sequence>MLLAPPAPRQLEPALTCEQESSDDLKSENAILRAQNEQLRQQVNEITEQLQTVTLKFNSSQEENQTLLMINNEFGLENDKLYKSLERYRSVKLPRSLQTAIRKDPELESDEEFRPHKRQKSEKKQKHKQKRGKRLTKRSYDNESSSEDESSSDERKWMKKKQGFAEMKTILKTVPKMLDMNYNETFTSGANVEICRKLVPELLNSLKPKYHPTYEQLTQWLKSLHKTRRSRNIYRNKGQLDADNRRLHANNRLNEKKIRRMKSAKSLYANNNSEISKYNKEELLKILKNRKYHSPEISESDDDPVNQNKRIICVYDLSWRSDELKTLLRDILDPHSFTIQIARLTRERNYDDELQSYDHPHPPNAPEWSYIEQIDQVYDTEIEGSKTPVYGDNEDSIVGNMPVYGDNEDSIMYNTDEEYAHGESSTTGMIREAILEADSQQKDKNKKIE</sequence>
<evidence type="ECO:0000313" key="2">
    <source>
        <dbReference type="EMBL" id="ESA23470.1"/>
    </source>
</evidence>
<dbReference type="EMBL" id="KI274747">
    <property type="protein sequence ID" value="ESA23470.1"/>
    <property type="molecule type" value="Genomic_DNA"/>
</dbReference>
<dbReference type="AlphaFoldDB" id="U9USW1"/>
<dbReference type="HOGENOM" id="CLU_049358_0_0_1"/>
<proteinExistence type="predicted"/>
<gene>
    <name evidence="2" type="ORF">GLOINDRAFT_15408</name>
</gene>
<accession>U9USW1</accession>
<reference evidence="2" key="1">
    <citation type="submission" date="2013-07" db="EMBL/GenBank/DDBJ databases">
        <title>The genome of an arbuscular mycorrhizal fungus provides insights into the evolution of the oldest plant symbiosis.</title>
        <authorList>
            <consortium name="DOE Joint Genome Institute"/>
            <person name="Tisserant E."/>
            <person name="Malbreil M."/>
            <person name="Kuo A."/>
            <person name="Kohler A."/>
            <person name="Symeonidi A."/>
            <person name="Balestrini R."/>
            <person name="Charron P."/>
            <person name="Duensing N."/>
            <person name="Frei-dit-Frey N."/>
            <person name="Gianinazzi-Pearson V."/>
            <person name="Gilbert B."/>
            <person name="Handa Y."/>
            <person name="Hijri M."/>
            <person name="Kaul R."/>
            <person name="Kawaguchi M."/>
            <person name="Krajinski F."/>
            <person name="Lammers P."/>
            <person name="Lapierre D."/>
            <person name="Masclaux F.G."/>
            <person name="Murat C."/>
            <person name="Morin E."/>
            <person name="Ndikumana S."/>
            <person name="Pagni M."/>
            <person name="Petitpierre D."/>
            <person name="Requena N."/>
            <person name="Rosikiewicz P."/>
            <person name="Riley R."/>
            <person name="Saito K."/>
            <person name="San Clemente H."/>
            <person name="Shapiro H."/>
            <person name="van Tuinen D."/>
            <person name="Becard G."/>
            <person name="Bonfante P."/>
            <person name="Paszkowski U."/>
            <person name="Shachar-Hill Y."/>
            <person name="Young J.P."/>
            <person name="Sanders I.R."/>
            <person name="Henrissat B."/>
            <person name="Rensing S.A."/>
            <person name="Grigoriev I.V."/>
            <person name="Corradi N."/>
            <person name="Roux C."/>
            <person name="Martin F."/>
        </authorList>
    </citation>
    <scope>NUCLEOTIDE SEQUENCE</scope>
    <source>
        <strain evidence="2">DAOM 197198</strain>
    </source>
</reference>
<feature type="region of interest" description="Disordered" evidence="1">
    <location>
        <begin position="1"/>
        <end position="24"/>
    </location>
</feature>